<evidence type="ECO:0000259" key="1">
    <source>
        <dbReference type="Pfam" id="PF01370"/>
    </source>
</evidence>
<evidence type="ECO:0000313" key="3">
    <source>
        <dbReference type="Proteomes" id="UP001622731"/>
    </source>
</evidence>
<feature type="domain" description="NAD-dependent epimerase/dehydratase" evidence="1">
    <location>
        <begin position="9"/>
        <end position="62"/>
    </location>
</feature>
<evidence type="ECO:0000313" key="2">
    <source>
        <dbReference type="EMBL" id="WTS00012.1"/>
    </source>
</evidence>
<proteinExistence type="predicted"/>
<protein>
    <submittedName>
        <fullName evidence="2">NAD-dependent epimerase/dehydratase family protein</fullName>
    </submittedName>
</protein>
<dbReference type="InterPro" id="IPR036291">
    <property type="entry name" value="NAD(P)-bd_dom_sf"/>
</dbReference>
<reference evidence="2 3" key="1">
    <citation type="submission" date="2022-10" db="EMBL/GenBank/DDBJ databases">
        <title>The complete genomes of actinobacterial strains from the NBC collection.</title>
        <authorList>
            <person name="Joergensen T.S."/>
            <person name="Alvarez Arevalo M."/>
            <person name="Sterndorff E.B."/>
            <person name="Faurdal D."/>
            <person name="Vuksanovic O."/>
            <person name="Mourched A.-S."/>
            <person name="Charusanti P."/>
            <person name="Shaw S."/>
            <person name="Blin K."/>
            <person name="Weber T."/>
        </authorList>
    </citation>
    <scope>NUCLEOTIDE SEQUENCE [LARGE SCALE GENOMIC DNA]</scope>
    <source>
        <strain evidence="2 3">NBC_00116</strain>
    </source>
</reference>
<dbReference type="EMBL" id="CP108200">
    <property type="protein sequence ID" value="WTS00012.1"/>
    <property type="molecule type" value="Genomic_DNA"/>
</dbReference>
<organism evidence="2 3">
    <name type="scientific">Streptomyces anthocyanicus</name>
    <dbReference type="NCBI Taxonomy" id="68174"/>
    <lineage>
        <taxon>Bacteria</taxon>
        <taxon>Bacillati</taxon>
        <taxon>Actinomycetota</taxon>
        <taxon>Actinomycetes</taxon>
        <taxon>Kitasatosporales</taxon>
        <taxon>Streptomycetaceae</taxon>
        <taxon>Streptomyces</taxon>
        <taxon>Streptomyces violaceoruber group</taxon>
    </lineage>
</organism>
<keyword evidence="3" id="KW-1185">Reference proteome</keyword>
<sequence>MKPGSHTWAVAWFAARAAAGRPLHLNGSRHQVRDFVHIDDTAEGTLRALTEPAAEGRTVNIGTGRPTTLRTVADLVSGHFPGTRVVETPMLPGGVARYVR</sequence>
<dbReference type="Proteomes" id="UP001622731">
    <property type="component" value="Chromosome"/>
</dbReference>
<dbReference type="Gene3D" id="3.90.25.10">
    <property type="entry name" value="UDP-galactose 4-epimerase, domain 1"/>
    <property type="match status" value="1"/>
</dbReference>
<name>A0ABZ1MC79_9ACTN</name>
<accession>A0ABZ1MC79</accession>
<dbReference type="SUPFAM" id="SSF51735">
    <property type="entry name" value="NAD(P)-binding Rossmann-fold domains"/>
    <property type="match status" value="1"/>
</dbReference>
<gene>
    <name evidence="2" type="ORF">OHB34_37920</name>
</gene>
<dbReference type="InterPro" id="IPR001509">
    <property type="entry name" value="Epimerase_deHydtase"/>
</dbReference>
<dbReference type="GeneID" id="91389153"/>
<dbReference type="Gene3D" id="3.40.50.720">
    <property type="entry name" value="NAD(P)-binding Rossmann-like Domain"/>
    <property type="match status" value="1"/>
</dbReference>
<dbReference type="Pfam" id="PF01370">
    <property type="entry name" value="Epimerase"/>
    <property type="match status" value="1"/>
</dbReference>
<dbReference type="RefSeq" id="WP_079021286.1">
    <property type="nucleotide sequence ID" value="NZ_BMWI01000011.1"/>
</dbReference>